<organism evidence="4 5">
    <name type="scientific">Shewanella gaetbuli</name>
    <dbReference type="NCBI Taxonomy" id="220752"/>
    <lineage>
        <taxon>Bacteria</taxon>
        <taxon>Pseudomonadati</taxon>
        <taxon>Pseudomonadota</taxon>
        <taxon>Gammaproteobacteria</taxon>
        <taxon>Alteromonadales</taxon>
        <taxon>Shewanellaceae</taxon>
        <taxon>Shewanella</taxon>
    </lineage>
</organism>
<dbReference type="Pfam" id="PF16458">
    <property type="entry name" value="Beta-prism_lec"/>
    <property type="match status" value="1"/>
</dbReference>
<proteinExistence type="predicted"/>
<evidence type="ECO:0000259" key="2">
    <source>
        <dbReference type="Pfam" id="PF16458"/>
    </source>
</evidence>
<dbReference type="Pfam" id="PF20944">
    <property type="entry name" value="StcE_b-sandwich"/>
    <property type="match status" value="1"/>
</dbReference>
<feature type="coiled-coil region" evidence="1">
    <location>
        <begin position="575"/>
        <end position="613"/>
    </location>
</feature>
<feature type="domain" description="Metalloprotease StcE beta-sandwich" evidence="3">
    <location>
        <begin position="332"/>
        <end position="395"/>
    </location>
</feature>
<evidence type="ECO:0000256" key="1">
    <source>
        <dbReference type="SAM" id="Coils"/>
    </source>
</evidence>
<dbReference type="Gene3D" id="2.100.10.30">
    <property type="entry name" value="Jacalin-like lectin domain"/>
    <property type="match status" value="1"/>
</dbReference>
<accession>A0A9X1ZLH0</accession>
<dbReference type="InterPro" id="IPR036404">
    <property type="entry name" value="Jacalin-like_lectin_dom_sf"/>
</dbReference>
<sequence>MKRFYILILFAFTADTLAMVGFEAGRNNLQHSIVIDLANNPNIHIRHGAAIDGLYYNNALGQKISLGGTGGTSNQLPIQALKKLVIYEGDYRWGGRHIVKIIAHYQNGLVLSYGSVNYADNIKEYTHFIKDNVKSIEVSSEGRFIDGLKVNYANVDENTSNNKSFEFLDIKKVSSSYTGEDFLYTVMPYTNKIGLLTYNRQSMLNVSINQLNYERLEILECGPSDQFTAQPGVFNHEGELGFSGYESTDDFCHIARNNEFKWLDGTHLGVSTWYSTSLDGDIQCYSTNGRNCLWFPDYSNKLSINTTHLINELRNNSQGLAQYLDTYNEVYIRITNNDWLQKVVLPDSVSFGKRMSVDVDSTRSVNVYLPTGESTTVVNGQFYSWIYVGGKWIQEGKNINDNVEFVQHAEPLTCGEQHRGLYSSTGYDEAGHWCQTLAQPNVSHSKKTLQAMIDSKLIHIDRLFSQMQHYQIQKLEQDNRFTSRINILQARVNAKKPLQKASCAFAWWNVPALITCSIITKELNSLTKELNALTKEKADKHSAVNINIERGRNTQWHQLHKLWAQDDDSHFSALIKEESTTLDELIKNKAAYEKDAQQAYADYQQAIQQYMRDTNPANLFITSLEDLPIVGPEIKHIVDYAEHRTAKNLRKMLLGIAGPVGESIEGDIELLTGESGLDSGAIKFLAHVLGDLSDDDSIGEALEDIVSDAINDLGDEVVESLRQADLWRDNPLEDNFIKSDYRNLVDFRSQMERIEYDFWNGSSEQEINVQNALTPTDFNYVNYIRNPLSYSPTSLIDMEYASGGSAFENKLAAIFSHAFGQNYSQLMTQQAAFSNWKQSQINFELYKVLTSPAYFESRIPYWVDSSMIGQRPAGFIYDDNHAFIVINRDLVAESDADFQKFYFEELGHMLNWWRCKIFGVSVNLCQVAGDAGARFKDAVLIDQSQHVGGFESLLAELPQHGEVDINTIKFTDDSFATLEGWPSYYTINDHIAAGGSFSWLMRLGLDVTSGEFKFVSDEFDLEVSITAPKAAMKGNPWDKSANGYCKTDTDTDCNMPTMWVSVSFRDALKLSVAKLPQIKDSQFAQVGFDLSPRIVRKHGGKLPFQLSSVNGTDWSYKGDYSIYAKKFTAGLEAKLDLWKMGHAISKNTASKIHKPELSLKTTPASGSYLVEIATRDKADFTGWLAGDIASAVSGCAAGFAIGIVAEVDPVVLCHGFSYLTETVESAFQGLDKKPTMLFEADANVTLPVSLEYKYATSGEKLTRRASSTAASGRATYNADTDTAVSTISQPSNVTAVNNPQITSFKNKASRAFSKLSKSSISPVAVFRFRVGFGYGEKIIQKGEYALPAAIVED</sequence>
<feature type="coiled-coil region" evidence="1">
    <location>
        <begin position="516"/>
        <end position="543"/>
    </location>
</feature>
<gene>
    <name evidence="4" type="ORF">L2672_13670</name>
</gene>
<dbReference type="EMBL" id="JAKIKP010000011">
    <property type="protein sequence ID" value="MCL1143726.1"/>
    <property type="molecule type" value="Genomic_DNA"/>
</dbReference>
<dbReference type="Proteomes" id="UP001139333">
    <property type="component" value="Unassembled WGS sequence"/>
</dbReference>
<dbReference type="RefSeq" id="WP_248996397.1">
    <property type="nucleotide sequence ID" value="NZ_JAKIKP010000011.1"/>
</dbReference>
<dbReference type="InterPro" id="IPR048990">
    <property type="entry name" value="StcE_b-sandwich"/>
</dbReference>
<feature type="domain" description="Hemolysin beta-prism lectin" evidence="2">
    <location>
        <begin position="34"/>
        <end position="149"/>
    </location>
</feature>
<name>A0A9X1ZLH0_9GAMM</name>
<dbReference type="Gene3D" id="2.60.120.1230">
    <property type="match status" value="1"/>
</dbReference>
<keyword evidence="5" id="KW-1185">Reference proteome</keyword>
<evidence type="ECO:0000313" key="4">
    <source>
        <dbReference type="EMBL" id="MCL1143726.1"/>
    </source>
</evidence>
<protein>
    <submittedName>
        <fullName evidence="4">Uncharacterized protein</fullName>
    </submittedName>
</protein>
<comment type="caution">
    <text evidence="4">The sequence shown here is derived from an EMBL/GenBank/DDBJ whole genome shotgun (WGS) entry which is preliminary data.</text>
</comment>
<evidence type="ECO:0000313" key="5">
    <source>
        <dbReference type="Proteomes" id="UP001139333"/>
    </source>
</evidence>
<keyword evidence="1" id="KW-0175">Coiled coil</keyword>
<evidence type="ECO:0000259" key="3">
    <source>
        <dbReference type="Pfam" id="PF20944"/>
    </source>
</evidence>
<dbReference type="InterPro" id="IPR032496">
    <property type="entry name" value="Hemolysin_beta-prism_lec"/>
</dbReference>
<reference evidence="4" key="1">
    <citation type="submission" date="2022-01" db="EMBL/GenBank/DDBJ databases">
        <title>Whole genome-based taxonomy of the Shewanellaceae.</title>
        <authorList>
            <person name="Martin-Rodriguez A.J."/>
        </authorList>
    </citation>
    <scope>NUCLEOTIDE SEQUENCE</scope>
    <source>
        <strain evidence="4">DSM 16422</strain>
    </source>
</reference>